<sequence>MHIELIEHLRCPEEHREEFLVLSTSEMNGRLVWLGVVGCPVCHRDFEIVDGIVDFTEVVKGKRQSRSVRRTPAPASPVVLEAESLQALLDLGGPGGFVVLLGSASRHAVGLAALMGGVHFVGINAPPDVEPLPILSLLQCDRVIPLRRAVARSVVVGAEVATAPWVAEAHRVLLPGRRLVVEREGVTPEGVKPLAVGDGLWVGEKR</sequence>
<reference evidence="1 2" key="1">
    <citation type="journal article" date="2019" name="Nat. Microbiol.">
        <title>Mediterranean grassland soil C-N compound turnover is dependent on rainfall and depth, and is mediated by genomically divergent microorganisms.</title>
        <authorList>
            <person name="Diamond S."/>
            <person name="Andeer P.F."/>
            <person name="Li Z."/>
            <person name="Crits-Christoph A."/>
            <person name="Burstein D."/>
            <person name="Anantharaman K."/>
            <person name="Lane K.R."/>
            <person name="Thomas B.C."/>
            <person name="Pan C."/>
            <person name="Northen T.R."/>
            <person name="Banfield J.F."/>
        </authorList>
    </citation>
    <scope>NUCLEOTIDE SEQUENCE [LARGE SCALE GENOMIC DNA]</scope>
    <source>
        <strain evidence="1">NP_4</strain>
    </source>
</reference>
<evidence type="ECO:0000313" key="2">
    <source>
        <dbReference type="Proteomes" id="UP000319353"/>
    </source>
</evidence>
<dbReference type="EMBL" id="VBAL01000234">
    <property type="protein sequence ID" value="TMI96937.1"/>
    <property type="molecule type" value="Genomic_DNA"/>
</dbReference>
<accession>A0A537KMD8</accession>
<name>A0A537KMD8_9BACT</name>
<dbReference type="Proteomes" id="UP000319353">
    <property type="component" value="Unassembled WGS sequence"/>
</dbReference>
<proteinExistence type="predicted"/>
<organism evidence="1 2">
    <name type="scientific">Candidatus Segetimicrobium genomatis</name>
    <dbReference type="NCBI Taxonomy" id="2569760"/>
    <lineage>
        <taxon>Bacteria</taxon>
        <taxon>Bacillati</taxon>
        <taxon>Candidatus Sysuimicrobiota</taxon>
        <taxon>Candidatus Sysuimicrobiia</taxon>
        <taxon>Candidatus Sysuimicrobiales</taxon>
        <taxon>Candidatus Segetimicrobiaceae</taxon>
        <taxon>Candidatus Segetimicrobium</taxon>
    </lineage>
</organism>
<gene>
    <name evidence="1" type="ORF">E6H01_13580</name>
</gene>
<comment type="caution">
    <text evidence="1">The sequence shown here is derived from an EMBL/GenBank/DDBJ whole genome shotgun (WGS) entry which is preliminary data.</text>
</comment>
<evidence type="ECO:0000313" key="1">
    <source>
        <dbReference type="EMBL" id="TMI96937.1"/>
    </source>
</evidence>
<dbReference type="AlphaFoldDB" id="A0A537KMD8"/>
<protein>
    <submittedName>
        <fullName evidence="1">Uncharacterized protein</fullName>
    </submittedName>
</protein>